<feature type="region of interest" description="Disordered" evidence="1">
    <location>
        <begin position="304"/>
        <end position="346"/>
    </location>
</feature>
<feature type="domain" description="SLH" evidence="2">
    <location>
        <begin position="227"/>
        <end position="290"/>
    </location>
</feature>
<sequence length="461" mass="50754">MNKTRNIRTRGLACLLSFALLFMLFPMRSLHAESRYSDVGASYGWATSSITLMSNKQILTGYPDGRFRPEKAVSKAEWTTMVYRLFDKYRPNATATGLKKVGFFADVTSLHWASKPISDVYDASFQIGGYGVNRDGQLAFMPDMPMSRLQLAQMLYAFFGGKLMNDRMSDNDVCAVVLDFKDIPATLYTDPEAYAFAKNDGRYDANGWMYAEENSVYKTLFMGKGSSDCTLGDDPLSNVQAKALAGLKSNGIMTPNDDGYFRPKEAVSRAEAVVILDRIYHYLKNNQWLSLYSTVDLSVTGPDNSGGAAAPGSPPANTPGGSFNYNPNPGAAFPSTDRPPGSQEWTDRSNVRVTDYFDDKGVIVKNIAVNGEIETAVQPGGTKYLTVDLKSKEAVDLYVIVDGRIGFVRKEELPLTLTVGSAQLVGIRSQLRDTSLKKYGDYTATLSVQLSDKEPESKKKK</sequence>
<dbReference type="InterPro" id="IPR001119">
    <property type="entry name" value="SLH_dom"/>
</dbReference>
<dbReference type="PANTHER" id="PTHR43308:SF5">
    <property type="entry name" value="S-LAYER PROTEIN _ PEPTIDOGLYCAN ENDO-BETA-N-ACETYLGLUCOSAMINIDASE"/>
    <property type="match status" value="1"/>
</dbReference>
<proteinExistence type="predicted"/>
<organism evidence="3 4">
    <name type="scientific">Paenibacillus validus</name>
    <dbReference type="NCBI Taxonomy" id="44253"/>
    <lineage>
        <taxon>Bacteria</taxon>
        <taxon>Bacillati</taxon>
        <taxon>Bacillota</taxon>
        <taxon>Bacilli</taxon>
        <taxon>Bacillales</taxon>
        <taxon>Paenibacillaceae</taxon>
        <taxon>Paenibacillus</taxon>
    </lineage>
</organism>
<dbReference type="AlphaFoldDB" id="A0A7X2ZFH6"/>
<gene>
    <name evidence="3" type="ORF">GNP93_25305</name>
</gene>
<dbReference type="InterPro" id="IPR051465">
    <property type="entry name" value="Cell_Envelope_Struct_Comp"/>
</dbReference>
<keyword evidence="4" id="KW-1185">Reference proteome</keyword>
<dbReference type="Pfam" id="PF00395">
    <property type="entry name" value="SLH"/>
    <property type="match status" value="2"/>
</dbReference>
<reference evidence="3 4" key="1">
    <citation type="submission" date="2019-11" db="EMBL/GenBank/DDBJ databases">
        <title>Draft genome sequences of five Paenibacillus species of dairy origin.</title>
        <authorList>
            <person name="Olajide A.M."/>
            <person name="Chen S."/>
            <person name="Lapointe G."/>
        </authorList>
    </citation>
    <scope>NUCLEOTIDE SEQUENCE [LARGE SCALE GENOMIC DNA]</scope>
    <source>
        <strain evidence="3 4">2CS3</strain>
    </source>
</reference>
<protein>
    <submittedName>
        <fullName evidence="3">S-layer homology domain-containing protein</fullName>
    </submittedName>
</protein>
<evidence type="ECO:0000313" key="3">
    <source>
        <dbReference type="EMBL" id="MUG73926.1"/>
    </source>
</evidence>
<evidence type="ECO:0000259" key="2">
    <source>
        <dbReference type="PROSITE" id="PS51272"/>
    </source>
</evidence>
<feature type="domain" description="SLH" evidence="2">
    <location>
        <begin position="100"/>
        <end position="169"/>
    </location>
</feature>
<dbReference type="PANTHER" id="PTHR43308">
    <property type="entry name" value="OUTER MEMBRANE PROTEIN ALPHA-RELATED"/>
    <property type="match status" value="1"/>
</dbReference>
<feature type="domain" description="SLH" evidence="2">
    <location>
        <begin position="33"/>
        <end position="96"/>
    </location>
</feature>
<evidence type="ECO:0000313" key="4">
    <source>
        <dbReference type="Proteomes" id="UP000450917"/>
    </source>
</evidence>
<dbReference type="EMBL" id="WNZX01000036">
    <property type="protein sequence ID" value="MUG73926.1"/>
    <property type="molecule type" value="Genomic_DNA"/>
</dbReference>
<accession>A0A7X2ZFH6</accession>
<dbReference type="Proteomes" id="UP000450917">
    <property type="component" value="Unassembled WGS sequence"/>
</dbReference>
<evidence type="ECO:0000256" key="1">
    <source>
        <dbReference type="SAM" id="MobiDB-lite"/>
    </source>
</evidence>
<comment type="caution">
    <text evidence="3">The sequence shown here is derived from an EMBL/GenBank/DDBJ whole genome shotgun (WGS) entry which is preliminary data.</text>
</comment>
<name>A0A7X2ZFH6_9BACL</name>
<dbReference type="PROSITE" id="PS51272">
    <property type="entry name" value="SLH"/>
    <property type="match status" value="3"/>
</dbReference>